<dbReference type="EMBL" id="QLMC01000003">
    <property type="protein sequence ID" value="RAJ97398.1"/>
    <property type="molecule type" value="Genomic_DNA"/>
</dbReference>
<dbReference type="Proteomes" id="UP000248790">
    <property type="component" value="Unassembled WGS sequence"/>
</dbReference>
<dbReference type="NCBIfam" id="TIGR04131">
    <property type="entry name" value="Bac_Flav_CTERM"/>
    <property type="match status" value="1"/>
</dbReference>
<proteinExistence type="predicted"/>
<accession>A0A327X361</accession>
<name>A0A327X361_LARAB</name>
<dbReference type="Pfam" id="PF13585">
    <property type="entry name" value="CHU_C"/>
    <property type="match status" value="1"/>
</dbReference>
<evidence type="ECO:0000313" key="2">
    <source>
        <dbReference type="Proteomes" id="UP000248790"/>
    </source>
</evidence>
<dbReference type="InterPro" id="IPR026341">
    <property type="entry name" value="T9SS_type_B"/>
</dbReference>
<reference evidence="1 2" key="1">
    <citation type="submission" date="2018-06" db="EMBL/GenBank/DDBJ databases">
        <title>Genomic Encyclopedia of Archaeal and Bacterial Type Strains, Phase II (KMG-II): from individual species to whole genera.</title>
        <authorList>
            <person name="Goeker M."/>
        </authorList>
    </citation>
    <scope>NUCLEOTIDE SEQUENCE [LARGE SCALE GENOMIC DNA]</scope>
    <source>
        <strain evidence="1 2">DSM 21851</strain>
    </source>
</reference>
<protein>
    <submittedName>
        <fullName evidence="1">Gliding motility-associated-like protein</fullName>
    </submittedName>
</protein>
<organism evidence="1 2">
    <name type="scientific">Larkinella arboricola</name>
    <dbReference type="NCBI Taxonomy" id="643671"/>
    <lineage>
        <taxon>Bacteria</taxon>
        <taxon>Pseudomonadati</taxon>
        <taxon>Bacteroidota</taxon>
        <taxon>Cytophagia</taxon>
        <taxon>Cytophagales</taxon>
        <taxon>Spirosomataceae</taxon>
        <taxon>Larkinella</taxon>
    </lineage>
</organism>
<gene>
    <name evidence="1" type="ORF">LX87_02298</name>
</gene>
<evidence type="ECO:0000313" key="1">
    <source>
        <dbReference type="EMBL" id="RAJ97398.1"/>
    </source>
</evidence>
<keyword evidence="2" id="KW-1185">Reference proteome</keyword>
<comment type="caution">
    <text evidence="1">The sequence shown here is derived from an EMBL/GenBank/DDBJ whole genome shotgun (WGS) entry which is preliminary data.</text>
</comment>
<dbReference type="AlphaFoldDB" id="A0A327X361"/>
<sequence>MNLNAGLGGVVFKNNSLLTRATEKLTAVRHCNNQDFWVIMHEWRTDKFRSYLVNSNGLNSSYVETAIGTIDNKKGIGYLKASSDGKKLAQAFWEMGIFELYDFDNTTGKISNSRTLQSSDFRHAYGVEFSQDNKLLYVSVAEERTLYQLDITQTNVQQIADSKVLLFDARPLRVPKVGALQMGTDGKIYHALDEYGHLGIINQPSVKGLGCRYEPNGVSLSGKKSGIGLPNLITSYFIEPLTVTISTKSDALGCNDILLQASTADTSEYRYQWLKNNQAIAGAQSPTWKPTESGQYRLQIETKKCVPQQAESNTLDIKLLELNPASAMKTCSTFLLSANANSHVQWSGPGITTAQSTQDTVTVAVTTKTVYHVKTFSQTDPGCFIEKEITIEQQETPKITAITPSQPQCGDSNGTLIVSAAGGTGTLSYSLNGTDYKTVNQFDKLPGGEYTVTVKDQNQCLVAQTISLDKTVKLQMRELVVIPAACGKDNGSVQIKSYEGNGTLSYSIDGINYQPTGVFNNLKVGSYTASVKDQTGCTDSRTVTISSAERPKITQTTIQPATCGQANGKFTLQVTGTQPFQYELNGVAVSSLAEVANLAAGTYQVVVRDANFCQVDTSIVVAQQGAPTISKITAIDPSCGRPNGELSITAQGNPEPLQYSIDGNTFQTGSFFKNLPPGTYSILVKDPNGCLTQDQATLSPSSPPAIQQVDVLDTSCGKDNGSLTVTAQSRSGSLQYSIDSLVYQSSAAFNDLKAALYTVFVKDDKGCVVTSTAQIQASTAPQITQIWPEPTDCKVNTGRLFVRATGEGELSYTITGRAAQKDSIFKDLSQGTYEIEVRDNQNCWVRQTATVEESCQTFVRMPDAFTPNGDGTNDLLDVFTDSITDFELRIFNQWGEVIFVSNDPEQKWDGKYRGQAYPPMVYTYTVAYKSLNTPERPKVLKQGWIQLMR</sequence>
<dbReference type="SUPFAM" id="SSF63829">
    <property type="entry name" value="Calcium-dependent phosphotriesterase"/>
    <property type="match status" value="1"/>
</dbReference>